<keyword evidence="7" id="KW-1185">Reference proteome</keyword>
<evidence type="ECO:0000256" key="3">
    <source>
        <dbReference type="ARBA" id="ARBA00023242"/>
    </source>
</evidence>
<dbReference type="PROSITE" id="PS50013">
    <property type="entry name" value="CHROMO_2"/>
    <property type="match status" value="1"/>
</dbReference>
<dbReference type="Pfam" id="PF01393">
    <property type="entry name" value="Chromo_shadow"/>
    <property type="match status" value="1"/>
</dbReference>
<dbReference type="GO" id="GO:0005634">
    <property type="term" value="C:nucleus"/>
    <property type="evidence" value="ECO:0007669"/>
    <property type="project" value="UniProtKB-SubCell"/>
</dbReference>
<keyword evidence="3" id="KW-0539">Nucleus</keyword>
<dbReference type="InterPro" id="IPR000953">
    <property type="entry name" value="Chromo/chromo_shadow_dom"/>
</dbReference>
<evidence type="ECO:0000256" key="1">
    <source>
        <dbReference type="ARBA" id="ARBA00004123"/>
    </source>
</evidence>
<name>A0A7R9BM89_9CRUS</name>
<evidence type="ECO:0000313" key="7">
    <source>
        <dbReference type="Proteomes" id="UP000678499"/>
    </source>
</evidence>
<dbReference type="PANTHER" id="PTHR22812">
    <property type="entry name" value="CHROMOBOX PROTEIN"/>
    <property type="match status" value="1"/>
</dbReference>
<evidence type="ECO:0000256" key="2">
    <source>
        <dbReference type="ARBA" id="ARBA00022737"/>
    </source>
</evidence>
<organism evidence="6">
    <name type="scientific">Notodromas monacha</name>
    <dbReference type="NCBI Taxonomy" id="399045"/>
    <lineage>
        <taxon>Eukaryota</taxon>
        <taxon>Metazoa</taxon>
        <taxon>Ecdysozoa</taxon>
        <taxon>Arthropoda</taxon>
        <taxon>Crustacea</taxon>
        <taxon>Oligostraca</taxon>
        <taxon>Ostracoda</taxon>
        <taxon>Podocopa</taxon>
        <taxon>Podocopida</taxon>
        <taxon>Cypridocopina</taxon>
        <taxon>Cypridoidea</taxon>
        <taxon>Cyprididae</taxon>
        <taxon>Notodromas</taxon>
    </lineage>
</organism>
<evidence type="ECO:0000259" key="5">
    <source>
        <dbReference type="PROSITE" id="PS50013"/>
    </source>
</evidence>
<evidence type="ECO:0000313" key="6">
    <source>
        <dbReference type="EMBL" id="CAD7277105.1"/>
    </source>
</evidence>
<reference evidence="6" key="1">
    <citation type="submission" date="2020-11" db="EMBL/GenBank/DDBJ databases">
        <authorList>
            <person name="Tran Van P."/>
        </authorList>
    </citation>
    <scope>NUCLEOTIDE SEQUENCE</scope>
</reference>
<dbReference type="CDD" id="cd00034">
    <property type="entry name" value="CSD"/>
    <property type="match status" value="1"/>
</dbReference>
<dbReference type="InterPro" id="IPR051219">
    <property type="entry name" value="Heterochromatin_chromo-domain"/>
</dbReference>
<dbReference type="EMBL" id="OA882835">
    <property type="protein sequence ID" value="CAD7277105.1"/>
    <property type="molecule type" value="Genomic_DNA"/>
</dbReference>
<dbReference type="SMART" id="SM00298">
    <property type="entry name" value="CHROMO"/>
    <property type="match status" value="1"/>
</dbReference>
<evidence type="ECO:0000256" key="4">
    <source>
        <dbReference type="SAM" id="MobiDB-lite"/>
    </source>
</evidence>
<proteinExistence type="predicted"/>
<dbReference type="SMART" id="SM00300">
    <property type="entry name" value="ChSh"/>
    <property type="match status" value="1"/>
</dbReference>
<dbReference type="FunFam" id="2.40.50.40:FF:000031">
    <property type="entry name" value="Heterochromatin protein 1"/>
    <property type="match status" value="1"/>
</dbReference>
<feature type="region of interest" description="Disordered" evidence="4">
    <location>
        <begin position="12"/>
        <end position="85"/>
    </location>
</feature>
<dbReference type="Proteomes" id="UP000678499">
    <property type="component" value="Unassembled WGS sequence"/>
</dbReference>
<comment type="subcellular location">
    <subcellularLocation>
        <location evidence="1">Nucleus</location>
    </subcellularLocation>
</comment>
<dbReference type="Gene3D" id="2.40.50.40">
    <property type="match status" value="1"/>
</dbReference>
<dbReference type="OrthoDB" id="273092at2759"/>
<accession>A0A7R9BM89</accession>
<dbReference type="SUPFAM" id="SSF54160">
    <property type="entry name" value="Chromo domain-like"/>
    <property type="match status" value="1"/>
</dbReference>
<keyword evidence="2" id="KW-0677">Repeat</keyword>
<protein>
    <recommendedName>
        <fullName evidence="5">Chromo domain-containing protein</fullName>
    </recommendedName>
</protein>
<dbReference type="InterPro" id="IPR008251">
    <property type="entry name" value="Chromo_shadow_dom"/>
</dbReference>
<feature type="compositionally biased region" description="Polar residues" evidence="4">
    <location>
        <begin position="60"/>
        <end position="77"/>
    </location>
</feature>
<dbReference type="AlphaFoldDB" id="A0A7R9BM89"/>
<feature type="domain" description="Chromo" evidence="5">
    <location>
        <begin position="89"/>
        <end position="147"/>
    </location>
</feature>
<feature type="compositionally biased region" description="Basic and acidic residues" evidence="4">
    <location>
        <begin position="18"/>
        <end position="59"/>
    </location>
</feature>
<dbReference type="InterPro" id="IPR016197">
    <property type="entry name" value="Chromo-like_dom_sf"/>
</dbReference>
<sequence>MVDLIFQDLMKAFNANEKSSKKKEDEPKKPAPKKSEEPKPAKQSSARKESKASSDDVKDTPTTGQKRKASSSSNSNDGPAAKRGFDRGLDAEKIIGATDSAGQLMFLMKWKGCEDADLVPAKEANLKCPQVVIQFYEDRMDDHQMIEFYHGCPHSLNLNRLHIASLQFRGDVEVLEMSVRSCSVCHADSSAVNFDLNESLQACGKSALDFLIDNGIIDWNTLMTEASLCELCLSFVLSTDDMLNAAVMRLSELYEQRIASPSPSDECTYDV</sequence>
<gene>
    <name evidence="6" type="ORF">NMOB1V02_LOCUS4847</name>
</gene>
<dbReference type="GO" id="GO:0005694">
    <property type="term" value="C:chromosome"/>
    <property type="evidence" value="ECO:0007669"/>
    <property type="project" value="UniProtKB-ARBA"/>
</dbReference>
<dbReference type="EMBL" id="CAJPEX010000798">
    <property type="protein sequence ID" value="CAG0917257.1"/>
    <property type="molecule type" value="Genomic_DNA"/>
</dbReference>